<dbReference type="PANTHER" id="PTHR37023:SF1">
    <property type="entry name" value="ISSOD25 TRANSPOSASE TNPA_ISSOD25"/>
    <property type="match status" value="1"/>
</dbReference>
<accession>A0A1L5JQ53</accession>
<dbReference type="InterPro" id="IPR026889">
    <property type="entry name" value="Zn_Tnp"/>
</dbReference>
<evidence type="ECO:0000313" key="3">
    <source>
        <dbReference type="EMBL" id="APO17589.1"/>
    </source>
</evidence>
<dbReference type="Pfam" id="PF04986">
    <property type="entry name" value="Y2_Tnp"/>
    <property type="match status" value="1"/>
</dbReference>
<evidence type="ECO:0000259" key="1">
    <source>
        <dbReference type="Pfam" id="PF04986"/>
    </source>
</evidence>
<dbReference type="GO" id="GO:0004803">
    <property type="term" value="F:transposase activity"/>
    <property type="evidence" value="ECO:0007669"/>
    <property type="project" value="InterPro"/>
</dbReference>
<feature type="domain" description="Transposase zinc-binding" evidence="2">
    <location>
        <begin position="8"/>
        <end position="98"/>
    </location>
</feature>
<organism evidence="3">
    <name type="scientific">Proteus mirabilis</name>
    <dbReference type="NCBI Taxonomy" id="584"/>
    <lineage>
        <taxon>Bacteria</taxon>
        <taxon>Pseudomonadati</taxon>
        <taxon>Pseudomonadota</taxon>
        <taxon>Gammaproteobacteria</taxon>
        <taxon>Enterobacterales</taxon>
        <taxon>Morganellaceae</taxon>
        <taxon>Proteus</taxon>
    </lineage>
</organism>
<dbReference type="RefSeq" id="WP_108716792.1">
    <property type="nucleotide sequence ID" value="NZ_CAXOIC010000003.1"/>
</dbReference>
<reference evidence="3" key="1">
    <citation type="journal article" date="2016" name="Sci. Rep.">
        <title>SXT/R391 integrative and conjugative elements in Proteus species reveal abundant genetic diversity and multidrug resistance.</title>
        <authorList>
            <person name="Li X."/>
            <person name="Du Y."/>
            <person name="Du P."/>
            <person name="Dai H."/>
            <person name="Fang Y."/>
            <person name="Li Z."/>
            <person name="Lv N."/>
            <person name="Zhu B."/>
            <person name="Kan B."/>
            <person name="Wang D."/>
        </authorList>
    </citation>
    <scope>NUCLEOTIDE SEQUENCE</scope>
    <source>
        <strain evidence="3">TJ1809</strain>
    </source>
</reference>
<protein>
    <submittedName>
        <fullName evidence="3">Transposase</fullName>
    </submittedName>
</protein>
<evidence type="ECO:0000259" key="2">
    <source>
        <dbReference type="Pfam" id="PF14319"/>
    </source>
</evidence>
<proteinExistence type="predicted"/>
<feature type="domain" description="Transposase IS801/IS1294" evidence="1">
    <location>
        <begin position="138"/>
        <end position="298"/>
    </location>
</feature>
<dbReference type="EMBL" id="KX243413">
    <property type="protein sequence ID" value="APO17589.1"/>
    <property type="molecule type" value="Genomic_DNA"/>
</dbReference>
<dbReference type="InterPro" id="IPR007069">
    <property type="entry name" value="Transposase_32"/>
</dbReference>
<sequence length="350" mass="40920">MSTFIDLLRQHRHELEQDYGHHFNSDIKRAISAMLRCKTEKQGLSQWYCSHCHHDDRLTLSCGNRHCPQCQHRTTSDWLERQKSKLLPVHYYMVTFTLPYELRSLARSAPRSLYQAMFRVASSTLKDFAHRQTQGELGFTIVLHTHSRKRELHPHLHVIVAGGQYDAKRHQWLKGKKHYLFNEFALAKVWRARVLESINQTTPAVLPQDVPSKWVVDCRCVGYGLPALQYLSRYLYRGVLPDKDIKSVTEHEVTFEYVDGKTKQRRSRTLPITRFLWLILQHVLPKGLQRVRDYGFLRGNAHQLCLQIQLLFLSAIELYRPVSRTAQQKVLRSCPCCHHEMACVGVSRPS</sequence>
<dbReference type="GO" id="GO:0006313">
    <property type="term" value="P:DNA transposition"/>
    <property type="evidence" value="ECO:0007669"/>
    <property type="project" value="InterPro"/>
</dbReference>
<dbReference type="AlphaFoldDB" id="A0A1L5JQ53"/>
<dbReference type="Pfam" id="PF14319">
    <property type="entry name" value="Zn_Tnp_IS91"/>
    <property type="match status" value="1"/>
</dbReference>
<name>A0A1L5JQ53_PROMI</name>
<dbReference type="GO" id="GO:0003677">
    <property type="term" value="F:DNA binding"/>
    <property type="evidence" value="ECO:0007669"/>
    <property type="project" value="InterPro"/>
</dbReference>
<dbReference type="PANTHER" id="PTHR37023">
    <property type="entry name" value="TRANSPOSASE"/>
    <property type="match status" value="1"/>
</dbReference>